<feature type="domain" description="C-type lectin" evidence="2">
    <location>
        <begin position="183"/>
        <end position="300"/>
    </location>
</feature>
<sequence>MFCALFLVFYFVISIAAKCPSGSIQSYSDKTLCLNFQSNKTYYLDAEQVCKDLGGHLTSVHKPVDNMFLSQQALVRFNKSTDDDFWFGANDFISPPNWSWMDGTPFNYKYWDKGQPQNVSGSDCGAVIMQGGKWRAVDCFLQKPYVCTVASLDALTTTTVVTTSKITTSKPKSCPDSWTFYETTGFCYKVFIETLTWLEAEDRCKVDGAHLASIHNNNENNFVAQLATFHQSDCDYTKDPSIGLYTEDENKQWKWTDGTPFDYNNWLSGQPDNPGKHNCGQMLIASQCWTPGQFNNFPCNTLMARFICKRSP</sequence>
<dbReference type="InterPro" id="IPR016187">
    <property type="entry name" value="CTDL_fold"/>
</dbReference>
<dbReference type="PROSITE" id="PS50041">
    <property type="entry name" value="C_TYPE_LECTIN_2"/>
    <property type="match status" value="2"/>
</dbReference>
<evidence type="ECO:0000259" key="2">
    <source>
        <dbReference type="PROSITE" id="PS50041"/>
    </source>
</evidence>
<dbReference type="WBParaSite" id="PDA_v2.g4638.t1">
    <property type="protein sequence ID" value="PDA_v2.g4638.t1"/>
    <property type="gene ID" value="PDA_v2.g4638"/>
</dbReference>
<evidence type="ECO:0000313" key="3">
    <source>
        <dbReference type="Proteomes" id="UP000887578"/>
    </source>
</evidence>
<feature type="chain" id="PRO_5036735574" evidence="1">
    <location>
        <begin position="18"/>
        <end position="312"/>
    </location>
</feature>
<dbReference type="PANTHER" id="PTHR22803">
    <property type="entry name" value="MANNOSE, PHOSPHOLIPASE, LECTIN RECEPTOR RELATED"/>
    <property type="match status" value="1"/>
</dbReference>
<dbReference type="Proteomes" id="UP000887578">
    <property type="component" value="Unplaced"/>
</dbReference>
<dbReference type="SUPFAM" id="SSF56436">
    <property type="entry name" value="C-type lectin-like"/>
    <property type="match status" value="2"/>
</dbReference>
<name>A0A914QZX4_9BILA</name>
<keyword evidence="3" id="KW-1185">Reference proteome</keyword>
<accession>A0A914QZX4</accession>
<keyword evidence="1" id="KW-0732">Signal</keyword>
<dbReference type="InterPro" id="IPR001304">
    <property type="entry name" value="C-type_lectin-like"/>
</dbReference>
<dbReference type="InterPro" id="IPR016186">
    <property type="entry name" value="C-type_lectin-like/link_sf"/>
</dbReference>
<feature type="signal peptide" evidence="1">
    <location>
        <begin position="1"/>
        <end position="17"/>
    </location>
</feature>
<evidence type="ECO:0000256" key="1">
    <source>
        <dbReference type="SAM" id="SignalP"/>
    </source>
</evidence>
<evidence type="ECO:0000313" key="4">
    <source>
        <dbReference type="WBParaSite" id="PDA_v2.g4638.t1"/>
    </source>
</evidence>
<dbReference type="SMART" id="SM00034">
    <property type="entry name" value="CLECT"/>
    <property type="match status" value="2"/>
</dbReference>
<reference evidence="4" key="1">
    <citation type="submission" date="2022-11" db="UniProtKB">
        <authorList>
            <consortium name="WormBaseParasite"/>
        </authorList>
    </citation>
    <scope>IDENTIFICATION</scope>
</reference>
<dbReference type="Pfam" id="PF00059">
    <property type="entry name" value="Lectin_C"/>
    <property type="match status" value="2"/>
</dbReference>
<dbReference type="Gene3D" id="3.10.100.10">
    <property type="entry name" value="Mannose-Binding Protein A, subunit A"/>
    <property type="match status" value="2"/>
</dbReference>
<dbReference type="AlphaFoldDB" id="A0A914QZX4"/>
<organism evidence="3 4">
    <name type="scientific">Panagrolaimus davidi</name>
    <dbReference type="NCBI Taxonomy" id="227884"/>
    <lineage>
        <taxon>Eukaryota</taxon>
        <taxon>Metazoa</taxon>
        <taxon>Ecdysozoa</taxon>
        <taxon>Nematoda</taxon>
        <taxon>Chromadorea</taxon>
        <taxon>Rhabditida</taxon>
        <taxon>Tylenchina</taxon>
        <taxon>Panagrolaimomorpha</taxon>
        <taxon>Panagrolaimoidea</taxon>
        <taxon>Panagrolaimidae</taxon>
        <taxon>Panagrolaimus</taxon>
    </lineage>
</organism>
<dbReference type="CDD" id="cd00037">
    <property type="entry name" value="CLECT"/>
    <property type="match status" value="2"/>
</dbReference>
<feature type="domain" description="C-type lectin" evidence="2">
    <location>
        <begin position="29"/>
        <end position="148"/>
    </location>
</feature>
<proteinExistence type="predicted"/>
<protein>
    <submittedName>
        <fullName evidence="4">C-type lectin domain-containing protein</fullName>
    </submittedName>
</protein>
<dbReference type="InterPro" id="IPR050111">
    <property type="entry name" value="C-type_lectin/snaclec_domain"/>
</dbReference>